<keyword evidence="2" id="KW-1185">Reference proteome</keyword>
<evidence type="ECO:0000313" key="1">
    <source>
        <dbReference type="EMBL" id="MEQ2216951.1"/>
    </source>
</evidence>
<organism evidence="1 2">
    <name type="scientific">Xenoophorus captivus</name>
    <dbReference type="NCBI Taxonomy" id="1517983"/>
    <lineage>
        <taxon>Eukaryota</taxon>
        <taxon>Metazoa</taxon>
        <taxon>Chordata</taxon>
        <taxon>Craniata</taxon>
        <taxon>Vertebrata</taxon>
        <taxon>Euteleostomi</taxon>
        <taxon>Actinopterygii</taxon>
        <taxon>Neopterygii</taxon>
        <taxon>Teleostei</taxon>
        <taxon>Neoteleostei</taxon>
        <taxon>Acanthomorphata</taxon>
        <taxon>Ovalentaria</taxon>
        <taxon>Atherinomorphae</taxon>
        <taxon>Cyprinodontiformes</taxon>
        <taxon>Goodeidae</taxon>
        <taxon>Xenoophorus</taxon>
    </lineage>
</organism>
<accession>A0ABV0SAN0</accession>
<name>A0ABV0SAN0_9TELE</name>
<protein>
    <submittedName>
        <fullName evidence="1">Uncharacterized protein</fullName>
    </submittedName>
</protein>
<evidence type="ECO:0000313" key="2">
    <source>
        <dbReference type="Proteomes" id="UP001434883"/>
    </source>
</evidence>
<proteinExistence type="predicted"/>
<dbReference type="EMBL" id="JAHRIN010073912">
    <property type="protein sequence ID" value="MEQ2216951.1"/>
    <property type="molecule type" value="Genomic_DNA"/>
</dbReference>
<reference evidence="1 2" key="1">
    <citation type="submission" date="2021-06" db="EMBL/GenBank/DDBJ databases">
        <authorList>
            <person name="Palmer J.M."/>
        </authorList>
    </citation>
    <scope>NUCLEOTIDE SEQUENCE [LARGE SCALE GENOMIC DNA]</scope>
    <source>
        <strain evidence="1 2">XC_2019</strain>
        <tissue evidence="1">Muscle</tissue>
    </source>
</reference>
<gene>
    <name evidence="1" type="ORF">XENOCAPTIV_026660</name>
</gene>
<comment type="caution">
    <text evidence="1">The sequence shown here is derived from an EMBL/GenBank/DDBJ whole genome shotgun (WGS) entry which is preliminary data.</text>
</comment>
<sequence length="100" mass="11803">MRGDQELCNRNESKLEKLVGEDEQSGGKQQCVETRSSVTEMKVSWRSWWVRMNKRRNPVVEVMIRSPHEAWNEKVSPQIVIRVRAGVRETLGEERHRNED</sequence>
<dbReference type="Proteomes" id="UP001434883">
    <property type="component" value="Unassembled WGS sequence"/>
</dbReference>